<organism evidence="9 10">
    <name type="scientific">Anaerosporomusa subterranea</name>
    <dbReference type="NCBI Taxonomy" id="1794912"/>
    <lineage>
        <taxon>Bacteria</taxon>
        <taxon>Bacillati</taxon>
        <taxon>Bacillota</taxon>
        <taxon>Negativicutes</taxon>
        <taxon>Acetonemataceae</taxon>
        <taxon>Anaerosporomusa</taxon>
    </lineage>
</organism>
<dbReference type="InterPro" id="IPR004872">
    <property type="entry name" value="Lipoprotein_NlpA"/>
</dbReference>
<evidence type="ECO:0000256" key="8">
    <source>
        <dbReference type="SAM" id="SignalP"/>
    </source>
</evidence>
<evidence type="ECO:0000256" key="5">
    <source>
        <dbReference type="ARBA" id="ARBA00023288"/>
    </source>
</evidence>
<dbReference type="OrthoDB" id="9812878at2"/>
<dbReference type="PROSITE" id="PS51257">
    <property type="entry name" value="PROKAR_LIPOPROTEIN"/>
    <property type="match status" value="1"/>
</dbReference>
<proteinExistence type="inferred from homology"/>
<protein>
    <recommendedName>
        <fullName evidence="6">Lipoprotein</fullName>
    </recommendedName>
</protein>
<comment type="caution">
    <text evidence="9">The sequence shown here is derived from an EMBL/GenBank/DDBJ whole genome shotgun (WGS) entry which is preliminary data.</text>
</comment>
<keyword evidence="5 6" id="KW-0449">Lipoprotein</keyword>
<evidence type="ECO:0000256" key="2">
    <source>
        <dbReference type="ARBA" id="ARBA00022729"/>
    </source>
</evidence>
<dbReference type="STRING" id="1794912.AXX12_10260"/>
<dbReference type="CDD" id="cd13598">
    <property type="entry name" value="PBP2_lipoprotein_IlpA_like"/>
    <property type="match status" value="1"/>
</dbReference>
<evidence type="ECO:0000256" key="6">
    <source>
        <dbReference type="PIRNR" id="PIRNR002854"/>
    </source>
</evidence>
<gene>
    <name evidence="9" type="ORF">AXX12_10260</name>
</gene>
<feature type="chain" id="PRO_5039169865" description="Lipoprotein" evidence="8">
    <location>
        <begin position="18"/>
        <end position="268"/>
    </location>
</feature>
<reference evidence="9 10" key="1">
    <citation type="submission" date="2016-02" db="EMBL/GenBank/DDBJ databases">
        <title>Anaerosporomusa subterraneum gen. nov., sp. nov., a spore-forming obligate anaerobe isolated from saprolite.</title>
        <authorList>
            <person name="Choi J.K."/>
            <person name="Shah M."/>
            <person name="Yee N."/>
        </authorList>
    </citation>
    <scope>NUCLEOTIDE SEQUENCE [LARGE SCALE GENOMIC DNA]</scope>
    <source>
        <strain evidence="9 10">RU4</strain>
    </source>
</reference>
<name>A0A154BS03_ANASB</name>
<dbReference type="AlphaFoldDB" id="A0A154BS03"/>
<dbReference type="NCBIfam" id="TIGR00363">
    <property type="entry name" value="MetQ/NlpA family lipoprotein"/>
    <property type="match status" value="1"/>
</dbReference>
<evidence type="ECO:0000256" key="7">
    <source>
        <dbReference type="PIRSR" id="PIRSR002854-1"/>
    </source>
</evidence>
<keyword evidence="2 8" id="KW-0732">Signal</keyword>
<dbReference type="PANTHER" id="PTHR30429:SF1">
    <property type="entry name" value="D-METHIONINE-BINDING LIPOPROTEIN METQ-RELATED"/>
    <property type="match status" value="1"/>
</dbReference>
<dbReference type="Gene3D" id="3.40.190.10">
    <property type="entry name" value="Periplasmic binding protein-like II"/>
    <property type="match status" value="2"/>
</dbReference>
<evidence type="ECO:0000256" key="4">
    <source>
        <dbReference type="ARBA" id="ARBA00023139"/>
    </source>
</evidence>
<comment type="similarity">
    <text evidence="6">Belongs to the nlpA lipoprotein family.</text>
</comment>
<keyword evidence="10" id="KW-1185">Reference proteome</keyword>
<comment type="subcellular location">
    <subcellularLocation>
        <location evidence="1">Membrane</location>
        <topology evidence="1">Lipid-anchor</topology>
    </subcellularLocation>
</comment>
<dbReference type="Proteomes" id="UP000076268">
    <property type="component" value="Unassembled WGS sequence"/>
</dbReference>
<sequence>MKKVVALCLAFFVAALIGGCGTTDSTKKEDKVIKVGVTSGPHAEIMEQVKKVAEKQGLKIQLVEFNDYVQPNAALDQGEIDANAYQHQPFLDNHVKDRGYKLVSVAKTVILPMGIYSSKVKNLADLKDGAIIAVPNDPTNGGRALLLLDKTGLIKLKPGVGILATALDIVENPKKLQIKELEAAQIPRSMADVDIAAINTSYALKAGLVPTRDGLAVEDSSSPYTNVIAVRQKDKDNPMFQKLIKAYHSEEVKKFLVEHFKGSVLPTW</sequence>
<evidence type="ECO:0000313" key="9">
    <source>
        <dbReference type="EMBL" id="KYZ76784.1"/>
    </source>
</evidence>
<evidence type="ECO:0000313" key="10">
    <source>
        <dbReference type="Proteomes" id="UP000076268"/>
    </source>
</evidence>
<dbReference type="SUPFAM" id="SSF53850">
    <property type="entry name" value="Periplasmic binding protein-like II"/>
    <property type="match status" value="1"/>
</dbReference>
<keyword evidence="4" id="KW-0564">Palmitate</keyword>
<evidence type="ECO:0000256" key="1">
    <source>
        <dbReference type="ARBA" id="ARBA00004635"/>
    </source>
</evidence>
<evidence type="ECO:0000256" key="3">
    <source>
        <dbReference type="ARBA" id="ARBA00023136"/>
    </source>
</evidence>
<dbReference type="Pfam" id="PF03180">
    <property type="entry name" value="Lipoprotein_9"/>
    <property type="match status" value="1"/>
</dbReference>
<dbReference type="GO" id="GO:0016020">
    <property type="term" value="C:membrane"/>
    <property type="evidence" value="ECO:0007669"/>
    <property type="project" value="UniProtKB-SubCell"/>
</dbReference>
<accession>A0A154BS03</accession>
<dbReference type="PANTHER" id="PTHR30429">
    <property type="entry name" value="D-METHIONINE-BINDING LIPOPROTEIN METQ"/>
    <property type="match status" value="1"/>
</dbReference>
<feature type="signal peptide" evidence="8">
    <location>
        <begin position="1"/>
        <end position="17"/>
    </location>
</feature>
<keyword evidence="3" id="KW-0472">Membrane</keyword>
<dbReference type="PIRSF" id="PIRSF002854">
    <property type="entry name" value="MetQ"/>
    <property type="match status" value="1"/>
</dbReference>
<dbReference type="RefSeq" id="WP_066242841.1">
    <property type="nucleotide sequence ID" value="NZ_LSGP01000017.1"/>
</dbReference>
<feature type="lipid moiety-binding region" description="S-diacylglycerol cysteine" evidence="7">
    <location>
        <position position="20"/>
    </location>
</feature>
<dbReference type="EMBL" id="LSGP01000017">
    <property type="protein sequence ID" value="KYZ76784.1"/>
    <property type="molecule type" value="Genomic_DNA"/>
</dbReference>